<reference evidence="11 12" key="1">
    <citation type="submission" date="2016-10" db="EMBL/GenBank/DDBJ databases">
        <authorList>
            <person name="de Groot N.N."/>
        </authorList>
    </citation>
    <scope>NUCLEOTIDE SEQUENCE [LARGE SCALE GENOMIC DNA]</scope>
    <source>
        <strain evidence="12">E92,LMG 26720,CCM 7988</strain>
    </source>
</reference>
<evidence type="ECO:0000256" key="7">
    <source>
        <dbReference type="ARBA" id="ARBA00023004"/>
    </source>
</evidence>
<dbReference type="OrthoDB" id="9805202at2"/>
<evidence type="ECO:0000256" key="1">
    <source>
        <dbReference type="ARBA" id="ARBA00004418"/>
    </source>
</evidence>
<dbReference type="EMBL" id="FOXH01000004">
    <property type="protein sequence ID" value="SFP58411.1"/>
    <property type="molecule type" value="Genomic_DNA"/>
</dbReference>
<keyword evidence="3 9" id="KW-0479">Metal-binding</keyword>
<comment type="PTM">
    <text evidence="8">Binds 2 heme groups per subunit.</text>
</comment>
<feature type="binding site" description="covalent" evidence="8">
    <location>
        <position position="55"/>
    </location>
    <ligand>
        <name>heme c</name>
        <dbReference type="ChEBI" id="CHEBI:61717"/>
        <label>1</label>
    </ligand>
</feature>
<accession>A0A1I5RJG7</accession>
<protein>
    <submittedName>
        <fullName evidence="11">Cytochrome c peroxidase</fullName>
    </submittedName>
</protein>
<evidence type="ECO:0000313" key="11">
    <source>
        <dbReference type="EMBL" id="SFP58411.1"/>
    </source>
</evidence>
<organism evidence="11 12">
    <name type="scientific">Pseudarcicella hirudinis</name>
    <dbReference type="NCBI Taxonomy" id="1079859"/>
    <lineage>
        <taxon>Bacteria</taxon>
        <taxon>Pseudomonadati</taxon>
        <taxon>Bacteroidota</taxon>
        <taxon>Cytophagia</taxon>
        <taxon>Cytophagales</taxon>
        <taxon>Flectobacillaceae</taxon>
        <taxon>Pseudarcicella</taxon>
    </lineage>
</organism>
<keyword evidence="12" id="KW-1185">Reference proteome</keyword>
<proteinExistence type="predicted"/>
<feature type="domain" description="Cytochrome c" evidence="10">
    <location>
        <begin position="181"/>
        <end position="308"/>
    </location>
</feature>
<sequence length="318" mass="35571">MKKSIGFVVGMCVLLMSFQFRQQKDEEPETKAQLGEKLFFDPILSSKKTLSCASCHKPELAFADTTQFSLGVDGIPTDRNTPSAMNLAGRVQLFWDGRSASLEEQAIQPIIAPNEMNLPIAEAVSRLRESKFYSKYFKKLFKAEPSEKNLGEALAAYEKTLETANTPYDRYVNGDDSAMSPEAIRGRLLFIGKANCANCHSGEDFTADRFKNIGLFDGQKLKDPGRFKITKDSSQIGHFKVPGLRNVAVTPPYMHNGMFKTLKEVIDYYNRPDFFIKNGVNRDLSLSTPLGLSKEEISDLEAFLKALTDDRFVSKATN</sequence>
<feature type="domain" description="Cytochrome c" evidence="10">
    <location>
        <begin position="30"/>
        <end position="131"/>
    </location>
</feature>
<dbReference type="Pfam" id="PF03150">
    <property type="entry name" value="CCP_MauG"/>
    <property type="match status" value="1"/>
</dbReference>
<dbReference type="PANTHER" id="PTHR30600">
    <property type="entry name" value="CYTOCHROME C PEROXIDASE-RELATED"/>
    <property type="match status" value="1"/>
</dbReference>
<name>A0A1I5RJG7_9BACT</name>
<evidence type="ECO:0000259" key="10">
    <source>
        <dbReference type="PROSITE" id="PS51007"/>
    </source>
</evidence>
<dbReference type="Proteomes" id="UP000199306">
    <property type="component" value="Unassembled WGS sequence"/>
</dbReference>
<dbReference type="GO" id="GO:0020037">
    <property type="term" value="F:heme binding"/>
    <property type="evidence" value="ECO:0007669"/>
    <property type="project" value="InterPro"/>
</dbReference>
<keyword evidence="2 8" id="KW-0349">Heme</keyword>
<dbReference type="InterPro" id="IPR026259">
    <property type="entry name" value="MauG/Cytc_peroxidase"/>
</dbReference>
<dbReference type="PIRSF" id="PIRSF000294">
    <property type="entry name" value="Cytochrome-c_peroxidase"/>
    <property type="match status" value="1"/>
</dbReference>
<evidence type="ECO:0000256" key="3">
    <source>
        <dbReference type="ARBA" id="ARBA00022723"/>
    </source>
</evidence>
<dbReference type="STRING" id="1079859.SAMN04515674_10497"/>
<dbReference type="GO" id="GO:0046872">
    <property type="term" value="F:metal ion binding"/>
    <property type="evidence" value="ECO:0007669"/>
    <property type="project" value="UniProtKB-KW"/>
</dbReference>
<keyword evidence="4" id="KW-0732">Signal</keyword>
<evidence type="ECO:0000256" key="2">
    <source>
        <dbReference type="ARBA" id="ARBA00022617"/>
    </source>
</evidence>
<feature type="binding site" description="axial binding residue" evidence="9">
    <location>
        <position position="200"/>
    </location>
    <ligand>
        <name>heme c</name>
        <dbReference type="ChEBI" id="CHEBI:61717"/>
        <label>2</label>
    </ligand>
    <ligandPart>
        <name>Fe</name>
        <dbReference type="ChEBI" id="CHEBI:18248"/>
    </ligandPart>
</feature>
<dbReference type="InterPro" id="IPR009056">
    <property type="entry name" value="Cyt_c-like_dom"/>
</dbReference>
<dbReference type="GO" id="GO:0009055">
    <property type="term" value="F:electron transfer activity"/>
    <property type="evidence" value="ECO:0007669"/>
    <property type="project" value="InterPro"/>
</dbReference>
<keyword evidence="11" id="KW-0575">Peroxidase</keyword>
<gene>
    <name evidence="11" type="ORF">SAMN04515674_10497</name>
</gene>
<dbReference type="PROSITE" id="PS51007">
    <property type="entry name" value="CYTC"/>
    <property type="match status" value="2"/>
</dbReference>
<evidence type="ECO:0000256" key="5">
    <source>
        <dbReference type="ARBA" id="ARBA00022764"/>
    </source>
</evidence>
<comment type="cofactor">
    <cofactor evidence="8">
        <name>heme</name>
        <dbReference type="ChEBI" id="CHEBI:30413"/>
    </cofactor>
    <text evidence="8">Binds 2 heme groups.</text>
</comment>
<dbReference type="Gene3D" id="1.10.760.10">
    <property type="entry name" value="Cytochrome c-like domain"/>
    <property type="match status" value="2"/>
</dbReference>
<keyword evidence="7 9" id="KW-0408">Iron</keyword>
<dbReference type="GO" id="GO:0042597">
    <property type="term" value="C:periplasmic space"/>
    <property type="evidence" value="ECO:0007669"/>
    <property type="project" value="UniProtKB-SubCell"/>
</dbReference>
<dbReference type="GO" id="GO:0004130">
    <property type="term" value="F:cytochrome-c peroxidase activity"/>
    <property type="evidence" value="ECO:0007669"/>
    <property type="project" value="TreeGrafter"/>
</dbReference>
<feature type="binding site" description="covalent" evidence="8">
    <location>
        <position position="52"/>
    </location>
    <ligand>
        <name>heme c</name>
        <dbReference type="ChEBI" id="CHEBI:61717"/>
        <label>1</label>
    </ligand>
</feature>
<evidence type="ECO:0000313" key="12">
    <source>
        <dbReference type="Proteomes" id="UP000199306"/>
    </source>
</evidence>
<feature type="binding site" description="covalent" evidence="8">
    <location>
        <position position="199"/>
    </location>
    <ligand>
        <name>heme c</name>
        <dbReference type="ChEBI" id="CHEBI:61717"/>
        <label>2</label>
    </ligand>
</feature>
<dbReference type="RefSeq" id="WP_092015293.1">
    <property type="nucleotide sequence ID" value="NZ_FOXH01000004.1"/>
</dbReference>
<dbReference type="SUPFAM" id="SSF46626">
    <property type="entry name" value="Cytochrome c"/>
    <property type="match status" value="2"/>
</dbReference>
<dbReference type="InterPro" id="IPR051395">
    <property type="entry name" value="Cytochrome_c_Peroxidase/MauG"/>
</dbReference>
<feature type="binding site" description="axial binding residue" evidence="9">
    <location>
        <position position="56"/>
    </location>
    <ligand>
        <name>heme c</name>
        <dbReference type="ChEBI" id="CHEBI:61717"/>
        <label>1</label>
    </ligand>
    <ligandPart>
        <name>Fe</name>
        <dbReference type="ChEBI" id="CHEBI:18248"/>
    </ligandPart>
</feature>
<dbReference type="AlphaFoldDB" id="A0A1I5RJG7"/>
<comment type="subcellular location">
    <subcellularLocation>
        <location evidence="1">Periplasm</location>
    </subcellularLocation>
</comment>
<dbReference type="PANTHER" id="PTHR30600:SF10">
    <property type="entry name" value="BLL6722 PROTEIN"/>
    <property type="match status" value="1"/>
</dbReference>
<keyword evidence="6" id="KW-0560">Oxidoreductase</keyword>
<keyword evidence="5" id="KW-0574">Periplasm</keyword>
<dbReference type="InterPro" id="IPR004852">
    <property type="entry name" value="Di-haem_cyt_c_peroxidsae"/>
</dbReference>
<evidence type="ECO:0000256" key="9">
    <source>
        <dbReference type="PIRSR" id="PIRSR000294-2"/>
    </source>
</evidence>
<evidence type="ECO:0000256" key="4">
    <source>
        <dbReference type="ARBA" id="ARBA00022729"/>
    </source>
</evidence>
<dbReference type="InterPro" id="IPR036909">
    <property type="entry name" value="Cyt_c-like_dom_sf"/>
</dbReference>
<dbReference type="Pfam" id="PF00034">
    <property type="entry name" value="Cytochrom_C"/>
    <property type="match status" value="1"/>
</dbReference>
<feature type="binding site" description="covalent" evidence="8">
    <location>
        <position position="196"/>
    </location>
    <ligand>
        <name>heme c</name>
        <dbReference type="ChEBI" id="CHEBI:61717"/>
        <label>2</label>
    </ligand>
</feature>
<evidence type="ECO:0000256" key="8">
    <source>
        <dbReference type="PIRSR" id="PIRSR000294-1"/>
    </source>
</evidence>
<evidence type="ECO:0000256" key="6">
    <source>
        <dbReference type="ARBA" id="ARBA00023002"/>
    </source>
</evidence>